<dbReference type="SUPFAM" id="SSF54695">
    <property type="entry name" value="POZ domain"/>
    <property type="match status" value="1"/>
</dbReference>
<dbReference type="Gene3D" id="3.30.710.10">
    <property type="entry name" value="Potassium Channel Kv1.1, Chain A"/>
    <property type="match status" value="1"/>
</dbReference>
<keyword evidence="4" id="KW-1185">Reference proteome</keyword>
<sequence>MKIRRIWRRRHERIEVASSAARRERHSLPRIGQSIPKPLETILEAESFESEFVATTMTVEQKTKLSYKKEEVIRLNVGGQRFDTFLRTLLVDRNNELFSHFVVLLETDLTDDRLPARDNEGAFFLDRDPDHFRTILNNLRYVSHLQQKQRLTPGKSTESLSLDEEGKPQKSGGLFGRFRKAT</sequence>
<dbReference type="InterPro" id="IPR011333">
    <property type="entry name" value="SKP1/BTB/POZ_sf"/>
</dbReference>
<accession>A0AA36FZI0</accession>
<reference evidence="3" key="1">
    <citation type="submission" date="2023-06" db="EMBL/GenBank/DDBJ databases">
        <authorList>
            <person name="Delattre M."/>
        </authorList>
    </citation>
    <scope>NUCLEOTIDE SEQUENCE</scope>
    <source>
        <strain evidence="3">AF72</strain>
    </source>
</reference>
<feature type="compositionally biased region" description="Polar residues" evidence="1">
    <location>
        <begin position="147"/>
        <end position="160"/>
    </location>
</feature>
<dbReference type="EMBL" id="CATQJA010001562">
    <property type="protein sequence ID" value="CAJ0567776.1"/>
    <property type="molecule type" value="Genomic_DNA"/>
</dbReference>
<dbReference type="InterPro" id="IPR003131">
    <property type="entry name" value="T1-type_BTB"/>
</dbReference>
<dbReference type="PANTHER" id="PTHR11145">
    <property type="entry name" value="BTB/POZ DOMAIN-CONTAINING ADAPTER FOR CUL3-MEDIATED RHOA DEGRADATION PROTEIN FAMILY MEMBER"/>
    <property type="match status" value="1"/>
</dbReference>
<dbReference type="Pfam" id="PF02214">
    <property type="entry name" value="BTB_2"/>
    <property type="match status" value="1"/>
</dbReference>
<evidence type="ECO:0000313" key="3">
    <source>
        <dbReference type="EMBL" id="CAJ0567776.1"/>
    </source>
</evidence>
<feature type="region of interest" description="Disordered" evidence="1">
    <location>
        <begin position="147"/>
        <end position="182"/>
    </location>
</feature>
<gene>
    <name evidence="3" type="ORF">MSPICULIGERA_LOCUS6314</name>
</gene>
<evidence type="ECO:0000256" key="1">
    <source>
        <dbReference type="SAM" id="MobiDB-lite"/>
    </source>
</evidence>
<comment type="caution">
    <text evidence="3">The sequence shown here is derived from an EMBL/GenBank/DDBJ whole genome shotgun (WGS) entry which is preliminary data.</text>
</comment>
<protein>
    <recommendedName>
        <fullName evidence="2">Potassium channel tetramerisation-type BTB domain-containing protein</fullName>
    </recommendedName>
</protein>
<organism evidence="3 4">
    <name type="scientific">Mesorhabditis spiculigera</name>
    <dbReference type="NCBI Taxonomy" id="96644"/>
    <lineage>
        <taxon>Eukaryota</taxon>
        <taxon>Metazoa</taxon>
        <taxon>Ecdysozoa</taxon>
        <taxon>Nematoda</taxon>
        <taxon>Chromadorea</taxon>
        <taxon>Rhabditida</taxon>
        <taxon>Rhabditina</taxon>
        <taxon>Rhabditomorpha</taxon>
        <taxon>Rhabditoidea</taxon>
        <taxon>Rhabditidae</taxon>
        <taxon>Mesorhabditinae</taxon>
        <taxon>Mesorhabditis</taxon>
    </lineage>
</organism>
<name>A0AA36FZI0_9BILA</name>
<dbReference type="InterPro" id="IPR045068">
    <property type="entry name" value="BACURD1-3"/>
</dbReference>
<feature type="non-terminal residue" evidence="3">
    <location>
        <position position="182"/>
    </location>
</feature>
<dbReference type="Proteomes" id="UP001177023">
    <property type="component" value="Unassembled WGS sequence"/>
</dbReference>
<feature type="domain" description="Potassium channel tetramerisation-type BTB" evidence="2">
    <location>
        <begin position="73"/>
        <end position="150"/>
    </location>
</feature>
<dbReference type="PANTHER" id="PTHR11145:SF8">
    <property type="entry name" value="RE57120P"/>
    <property type="match status" value="1"/>
</dbReference>
<proteinExistence type="predicted"/>
<dbReference type="GO" id="GO:0051260">
    <property type="term" value="P:protein homooligomerization"/>
    <property type="evidence" value="ECO:0007669"/>
    <property type="project" value="InterPro"/>
</dbReference>
<evidence type="ECO:0000259" key="2">
    <source>
        <dbReference type="Pfam" id="PF02214"/>
    </source>
</evidence>
<dbReference type="AlphaFoldDB" id="A0AA36FZI0"/>
<evidence type="ECO:0000313" key="4">
    <source>
        <dbReference type="Proteomes" id="UP001177023"/>
    </source>
</evidence>